<proteinExistence type="inferred from homology"/>
<protein>
    <recommendedName>
        <fullName evidence="4 12">Ribosomal RNA small subunit methyltransferase E</fullName>
        <ecNumber evidence="3 12">2.1.1.193</ecNumber>
    </recommendedName>
</protein>
<dbReference type="PIRSF" id="PIRSF015601">
    <property type="entry name" value="MTase_slr0722"/>
    <property type="match status" value="1"/>
</dbReference>
<dbReference type="Gene3D" id="2.40.240.20">
    <property type="entry name" value="Hypothetical PUA domain-like, domain 1"/>
    <property type="match status" value="1"/>
</dbReference>
<dbReference type="NCBIfam" id="TIGR00046">
    <property type="entry name" value="RsmE family RNA methyltransferase"/>
    <property type="match status" value="1"/>
</dbReference>
<comment type="similarity">
    <text evidence="2 12">Belongs to the RNA methyltransferase RsmE family.</text>
</comment>
<dbReference type="InterPro" id="IPR029028">
    <property type="entry name" value="Alpha/beta_knot_MTases"/>
</dbReference>
<dbReference type="OrthoDB" id="9815641at2"/>
<dbReference type="InterPro" id="IPR046886">
    <property type="entry name" value="RsmE_MTase_dom"/>
</dbReference>
<sequence>MHKFFTEPYNITETEGKILGDDVKHIYRVLRLSEGEEVVLNNCEGIEYLGEIKTITKSEVIVTILKKLDINNESKVKVYLFQGLPKGPKMDLIVQKGTELGIFEFIPIITTRVDVKLKGEFKKLDRLNRIALEASKQSKRSIVPQVKEVIDFNEALKQLKEMDLVIIPYENAEDFGIKSLINHLKKENKDLNNIKDVGILIGPEGGFEEDEIRVLREQGFYIVTLGNRILRTETAGFTATALIQYELGDLGGMLL</sequence>
<dbReference type="EMBL" id="LZZM01000190">
    <property type="protein sequence ID" value="OOM75075.1"/>
    <property type="molecule type" value="Genomic_DNA"/>
</dbReference>
<keyword evidence="7 12" id="KW-0489">Methyltransferase</keyword>
<dbReference type="PANTHER" id="PTHR30027">
    <property type="entry name" value="RIBOSOMAL RNA SMALL SUBUNIT METHYLTRANSFERASE E"/>
    <property type="match status" value="1"/>
</dbReference>
<evidence type="ECO:0000256" key="9">
    <source>
        <dbReference type="ARBA" id="ARBA00022691"/>
    </source>
</evidence>
<gene>
    <name evidence="15" type="primary">rsmE</name>
    <name evidence="15" type="ORF">CLPUN_35120</name>
</gene>
<evidence type="ECO:0000256" key="7">
    <source>
        <dbReference type="ARBA" id="ARBA00022603"/>
    </source>
</evidence>
<feature type="domain" description="Ribosomal RNA small subunit methyltransferase E methyltransferase" evidence="13">
    <location>
        <begin position="73"/>
        <end position="244"/>
    </location>
</feature>
<evidence type="ECO:0000256" key="11">
    <source>
        <dbReference type="ARBA" id="ARBA00047944"/>
    </source>
</evidence>
<evidence type="ECO:0000256" key="4">
    <source>
        <dbReference type="ARBA" id="ARBA00013673"/>
    </source>
</evidence>
<evidence type="ECO:0000256" key="3">
    <source>
        <dbReference type="ARBA" id="ARBA00012328"/>
    </source>
</evidence>
<comment type="function">
    <text evidence="10 12">Specifically methylates the N3 position of the uracil ring of uridine 1498 (m3U1498) in 16S rRNA. Acts on the fully assembled 30S ribosomal subunit.</text>
</comment>
<evidence type="ECO:0000256" key="6">
    <source>
        <dbReference type="ARBA" id="ARBA00022552"/>
    </source>
</evidence>
<evidence type="ECO:0000313" key="16">
    <source>
        <dbReference type="Proteomes" id="UP000190890"/>
    </source>
</evidence>
<feature type="domain" description="Ribosomal RNA small subunit methyltransferase E PUA-like" evidence="14">
    <location>
        <begin position="20"/>
        <end position="65"/>
    </location>
</feature>
<dbReference type="Pfam" id="PF04452">
    <property type="entry name" value="Methyltrans_RNA"/>
    <property type="match status" value="1"/>
</dbReference>
<organism evidence="15 16">
    <name type="scientific">Clostridium puniceum</name>
    <dbReference type="NCBI Taxonomy" id="29367"/>
    <lineage>
        <taxon>Bacteria</taxon>
        <taxon>Bacillati</taxon>
        <taxon>Bacillota</taxon>
        <taxon>Clostridia</taxon>
        <taxon>Eubacteriales</taxon>
        <taxon>Clostridiaceae</taxon>
        <taxon>Clostridium</taxon>
    </lineage>
</organism>
<dbReference type="PANTHER" id="PTHR30027:SF3">
    <property type="entry name" value="16S RRNA (URACIL(1498)-N(3))-METHYLTRANSFERASE"/>
    <property type="match status" value="1"/>
</dbReference>
<evidence type="ECO:0000313" key="15">
    <source>
        <dbReference type="EMBL" id="OOM75075.1"/>
    </source>
</evidence>
<comment type="catalytic activity">
    <reaction evidence="11 12">
        <text>uridine(1498) in 16S rRNA + S-adenosyl-L-methionine = N(3)-methyluridine(1498) in 16S rRNA + S-adenosyl-L-homocysteine + H(+)</text>
        <dbReference type="Rhea" id="RHEA:42920"/>
        <dbReference type="Rhea" id="RHEA-COMP:10283"/>
        <dbReference type="Rhea" id="RHEA-COMP:10284"/>
        <dbReference type="ChEBI" id="CHEBI:15378"/>
        <dbReference type="ChEBI" id="CHEBI:57856"/>
        <dbReference type="ChEBI" id="CHEBI:59789"/>
        <dbReference type="ChEBI" id="CHEBI:65315"/>
        <dbReference type="ChEBI" id="CHEBI:74502"/>
        <dbReference type="EC" id="2.1.1.193"/>
    </reaction>
</comment>
<dbReference type="GO" id="GO:0070475">
    <property type="term" value="P:rRNA base methylation"/>
    <property type="evidence" value="ECO:0007669"/>
    <property type="project" value="TreeGrafter"/>
</dbReference>
<keyword evidence="6 12" id="KW-0698">rRNA processing</keyword>
<keyword evidence="8 12" id="KW-0808">Transferase</keyword>
<dbReference type="SUPFAM" id="SSF75217">
    <property type="entry name" value="alpha/beta knot"/>
    <property type="match status" value="1"/>
</dbReference>
<evidence type="ECO:0000259" key="13">
    <source>
        <dbReference type="Pfam" id="PF04452"/>
    </source>
</evidence>
<dbReference type="EC" id="2.1.1.193" evidence="3 12"/>
<dbReference type="InterPro" id="IPR046887">
    <property type="entry name" value="RsmE_PUA-like"/>
</dbReference>
<evidence type="ECO:0000256" key="8">
    <source>
        <dbReference type="ARBA" id="ARBA00022679"/>
    </source>
</evidence>
<dbReference type="STRING" id="29367.CLPUN_35120"/>
<comment type="caution">
    <text evidence="15">The sequence shown here is derived from an EMBL/GenBank/DDBJ whole genome shotgun (WGS) entry which is preliminary data.</text>
</comment>
<dbReference type="GO" id="GO:0005737">
    <property type="term" value="C:cytoplasm"/>
    <property type="evidence" value="ECO:0007669"/>
    <property type="project" value="UniProtKB-SubCell"/>
</dbReference>
<dbReference type="RefSeq" id="WP_077848535.1">
    <property type="nucleotide sequence ID" value="NZ_LZZM01000190.1"/>
</dbReference>
<comment type="subcellular location">
    <subcellularLocation>
        <location evidence="1 12">Cytoplasm</location>
    </subcellularLocation>
</comment>
<evidence type="ECO:0000259" key="14">
    <source>
        <dbReference type="Pfam" id="PF20260"/>
    </source>
</evidence>
<dbReference type="GO" id="GO:0070042">
    <property type="term" value="F:rRNA (uridine-N3-)-methyltransferase activity"/>
    <property type="evidence" value="ECO:0007669"/>
    <property type="project" value="TreeGrafter"/>
</dbReference>
<dbReference type="CDD" id="cd18084">
    <property type="entry name" value="RsmE-like"/>
    <property type="match status" value="1"/>
</dbReference>
<accession>A0A1S8TCB0</accession>
<evidence type="ECO:0000256" key="5">
    <source>
        <dbReference type="ARBA" id="ARBA00022490"/>
    </source>
</evidence>
<reference evidence="15 16" key="1">
    <citation type="submission" date="2016-05" db="EMBL/GenBank/DDBJ databases">
        <title>Microbial solvent formation.</title>
        <authorList>
            <person name="Poehlein A."/>
            <person name="Montoya Solano J.D."/>
            <person name="Flitsch S."/>
            <person name="Krabben P."/>
            <person name="Duerre P."/>
            <person name="Daniel R."/>
        </authorList>
    </citation>
    <scope>NUCLEOTIDE SEQUENCE [LARGE SCALE GENOMIC DNA]</scope>
    <source>
        <strain evidence="15 16">DSM 2619</strain>
    </source>
</reference>
<dbReference type="Gene3D" id="3.40.1280.10">
    <property type="match status" value="1"/>
</dbReference>
<dbReference type="InterPro" id="IPR029026">
    <property type="entry name" value="tRNA_m1G_MTases_N"/>
</dbReference>
<keyword evidence="16" id="KW-1185">Reference proteome</keyword>
<evidence type="ECO:0000256" key="10">
    <source>
        <dbReference type="ARBA" id="ARBA00025699"/>
    </source>
</evidence>
<dbReference type="InterPro" id="IPR006700">
    <property type="entry name" value="RsmE"/>
</dbReference>
<name>A0A1S8TCB0_9CLOT</name>
<dbReference type="InterPro" id="IPR015947">
    <property type="entry name" value="PUA-like_sf"/>
</dbReference>
<evidence type="ECO:0000256" key="2">
    <source>
        <dbReference type="ARBA" id="ARBA00005528"/>
    </source>
</evidence>
<dbReference type="Proteomes" id="UP000190890">
    <property type="component" value="Unassembled WGS sequence"/>
</dbReference>
<evidence type="ECO:0000256" key="1">
    <source>
        <dbReference type="ARBA" id="ARBA00004496"/>
    </source>
</evidence>
<keyword evidence="9 12" id="KW-0949">S-adenosyl-L-methionine</keyword>
<keyword evidence="5 12" id="KW-0963">Cytoplasm</keyword>
<evidence type="ECO:0000256" key="12">
    <source>
        <dbReference type="PIRNR" id="PIRNR015601"/>
    </source>
</evidence>
<dbReference type="Pfam" id="PF20260">
    <property type="entry name" value="PUA_4"/>
    <property type="match status" value="1"/>
</dbReference>
<dbReference type="AlphaFoldDB" id="A0A1S8TCB0"/>
<dbReference type="SUPFAM" id="SSF88697">
    <property type="entry name" value="PUA domain-like"/>
    <property type="match status" value="1"/>
</dbReference>